<name>A0ABT6UGT0_9GAMM</name>
<dbReference type="Proteomes" id="UP001159075">
    <property type="component" value="Unassembled WGS sequence"/>
</dbReference>
<proteinExistence type="predicted"/>
<evidence type="ECO:0000313" key="2">
    <source>
        <dbReference type="Proteomes" id="UP001159075"/>
    </source>
</evidence>
<comment type="caution">
    <text evidence="1">The sequence shown here is derived from an EMBL/GenBank/DDBJ whole genome shotgun (WGS) entry which is preliminary data.</text>
</comment>
<reference evidence="1 2" key="1">
    <citation type="submission" date="2022-09" db="EMBL/GenBank/DDBJ databases">
        <title>The outer-membrane cytochrome OmcA is essential for infection of Shewanella oneidensis by a zebrafish-associated bacteriophage.</title>
        <authorList>
            <person name="Grenfell A.W."/>
            <person name="Intile P."/>
            <person name="Mcfarlane J."/>
            <person name="Leung D."/>
            <person name="Abdalla K."/>
            <person name="Wold M."/>
            <person name="Kees E."/>
            <person name="Gralnick J."/>
        </authorList>
    </citation>
    <scope>NUCLEOTIDE SEQUENCE [LARGE SCALE GENOMIC DNA]</scope>
    <source>
        <strain evidence="1 2">NF-5</strain>
    </source>
</reference>
<sequence length="188" mass="20701">MIPVTKDCKRLILTDMLVAFNGSRRPTDARFARAHENITGIEIFQRDNSLISFIPTSSVNPYKLISDIASVIAVNVDGEYVTSAETAKENDICHFVVDCADYNGAVNLLNNFLNRNVNYCGIFQLTNIDQITPDLASILTIAIADRTFNSKPLSSLFFIVTLDTDVNTSELSSPASKIVQLGFMVKGE</sequence>
<dbReference type="EMBL" id="JAOTLW010000020">
    <property type="protein sequence ID" value="MDI5833253.1"/>
    <property type="molecule type" value="Genomic_DNA"/>
</dbReference>
<organism evidence="1 2">
    <name type="scientific">Shewanella xiamenensis</name>
    <dbReference type="NCBI Taxonomy" id="332186"/>
    <lineage>
        <taxon>Bacteria</taxon>
        <taxon>Pseudomonadati</taxon>
        <taxon>Pseudomonadota</taxon>
        <taxon>Gammaproteobacteria</taxon>
        <taxon>Alteromonadales</taxon>
        <taxon>Shewanellaceae</taxon>
        <taxon>Shewanella</taxon>
    </lineage>
</organism>
<keyword evidence="2" id="KW-1185">Reference proteome</keyword>
<dbReference type="RefSeq" id="WP_282679791.1">
    <property type="nucleotide sequence ID" value="NZ_CP106875.1"/>
</dbReference>
<protein>
    <submittedName>
        <fullName evidence="1">Uncharacterized protein</fullName>
    </submittedName>
</protein>
<gene>
    <name evidence="1" type="ORF">ODY93_16855</name>
</gene>
<accession>A0ABT6UGT0</accession>
<evidence type="ECO:0000313" key="1">
    <source>
        <dbReference type="EMBL" id="MDI5833253.1"/>
    </source>
</evidence>